<evidence type="ECO:0000256" key="1">
    <source>
        <dbReference type="SAM" id="MobiDB-lite"/>
    </source>
</evidence>
<feature type="compositionally biased region" description="Basic and acidic residues" evidence="1">
    <location>
        <begin position="250"/>
        <end position="261"/>
    </location>
</feature>
<feature type="compositionally biased region" description="Low complexity" evidence="1">
    <location>
        <begin position="214"/>
        <end position="224"/>
    </location>
</feature>
<protein>
    <submittedName>
        <fullName evidence="2">Uncharacterized protein</fullName>
    </submittedName>
</protein>
<feature type="compositionally biased region" description="Low complexity" evidence="1">
    <location>
        <begin position="420"/>
        <end position="432"/>
    </location>
</feature>
<reference evidence="2 3" key="1">
    <citation type="submission" date="2017-04" db="EMBL/GenBank/DDBJ databases">
        <title>Draft genome sequence of Marssonina coronaria NL1: causal agent of apple blotch.</title>
        <authorList>
            <person name="Cheng Q."/>
        </authorList>
    </citation>
    <scope>NUCLEOTIDE SEQUENCE [LARGE SCALE GENOMIC DNA]</scope>
    <source>
        <strain evidence="2 3">NL1</strain>
    </source>
</reference>
<accession>A0A218YSR4</accession>
<feature type="region of interest" description="Disordered" evidence="1">
    <location>
        <begin position="79"/>
        <end position="102"/>
    </location>
</feature>
<dbReference type="Proteomes" id="UP000242519">
    <property type="component" value="Unassembled WGS sequence"/>
</dbReference>
<evidence type="ECO:0000313" key="3">
    <source>
        <dbReference type="Proteomes" id="UP000242519"/>
    </source>
</evidence>
<feature type="region of interest" description="Disordered" evidence="1">
    <location>
        <begin position="189"/>
        <end position="261"/>
    </location>
</feature>
<feature type="region of interest" description="Disordered" evidence="1">
    <location>
        <begin position="385"/>
        <end position="441"/>
    </location>
</feature>
<organism evidence="2 3">
    <name type="scientific">Diplocarpon coronariae</name>
    <dbReference type="NCBI Taxonomy" id="2795749"/>
    <lineage>
        <taxon>Eukaryota</taxon>
        <taxon>Fungi</taxon>
        <taxon>Dikarya</taxon>
        <taxon>Ascomycota</taxon>
        <taxon>Pezizomycotina</taxon>
        <taxon>Leotiomycetes</taxon>
        <taxon>Helotiales</taxon>
        <taxon>Drepanopezizaceae</taxon>
        <taxon>Diplocarpon</taxon>
    </lineage>
</organism>
<dbReference type="AlphaFoldDB" id="A0A218YSR4"/>
<feature type="region of interest" description="Disordered" evidence="1">
    <location>
        <begin position="335"/>
        <end position="358"/>
    </location>
</feature>
<feature type="region of interest" description="Disordered" evidence="1">
    <location>
        <begin position="116"/>
        <end position="154"/>
    </location>
</feature>
<gene>
    <name evidence="2" type="ORF">B2J93_159</name>
</gene>
<comment type="caution">
    <text evidence="2">The sequence shown here is derived from an EMBL/GenBank/DDBJ whole genome shotgun (WGS) entry which is preliminary data.</text>
</comment>
<proteinExistence type="predicted"/>
<keyword evidence="3" id="KW-1185">Reference proteome</keyword>
<name>A0A218YSR4_9HELO</name>
<evidence type="ECO:0000313" key="2">
    <source>
        <dbReference type="EMBL" id="OWO97425.1"/>
    </source>
</evidence>
<dbReference type="InParanoid" id="A0A218YSR4"/>
<dbReference type="EMBL" id="MZNU01000439">
    <property type="protein sequence ID" value="OWO97425.1"/>
    <property type="molecule type" value="Genomic_DNA"/>
</dbReference>
<feature type="compositionally biased region" description="Low complexity" evidence="1">
    <location>
        <begin position="131"/>
        <end position="144"/>
    </location>
</feature>
<sequence length="502" mass="54259">MDPARRSTRLRFPPNILPPNILLPRPCPRGWCRVREARIPDPAWPGEKKKNWRERFTRHPAAARAREFRVVRRPSPVGRWGAGAARRPRPPGGLAPLVRSDGLDDARGHVPWSGHELAPECPPWAGHSETAGPPGRAGQGAAPADMGRGSVGSSADAVLGKSNHCSVRGGDDEHGRVLVEMQSFSTCDLSCTSSRPGGVDGENPARAVSRDAARPASRPAAGRVNVHPAGKKRLRREARGAWTRGRRSATHRDGHRAARRDPAAWTWARRSAGVGFAPLRRTAPSAGCRRIRRQVLGSEGSPGRTAVRQGPFLSGRLIAERRHRIIPAQRAGVGIRRAGMSPEPGDDDESTAASARSGEENDVALYQYLSPLSLFLCTPSSPARTHNGLPPRPPSLLHPQWHPGIPERAWRVGEPGPRKPASAQRPSAQPASGVGSSHTAVGGPRWCRPRGYCLGLGLTYLDPVFRILEELDRRPLAAAGVAREGRSKDQQYRAGIAPACRR</sequence>